<accession>A0A9P7JG67</accession>
<name>A0A9P7JG67_9AGAM</name>
<reference evidence="2" key="1">
    <citation type="journal article" date="2020" name="New Phytol.">
        <title>Comparative genomics reveals dynamic genome evolution in host specialist ectomycorrhizal fungi.</title>
        <authorList>
            <person name="Lofgren L.A."/>
            <person name="Nguyen N.H."/>
            <person name="Vilgalys R."/>
            <person name="Ruytinx J."/>
            <person name="Liao H.L."/>
            <person name="Branco S."/>
            <person name="Kuo A."/>
            <person name="LaButti K."/>
            <person name="Lipzen A."/>
            <person name="Andreopoulos W."/>
            <person name="Pangilinan J."/>
            <person name="Riley R."/>
            <person name="Hundley H."/>
            <person name="Na H."/>
            <person name="Barry K."/>
            <person name="Grigoriev I.V."/>
            <person name="Stajich J.E."/>
            <person name="Kennedy P.G."/>
        </authorList>
    </citation>
    <scope>NUCLEOTIDE SEQUENCE</scope>
    <source>
        <strain evidence="2">MN1</strain>
    </source>
</reference>
<sequence>LRKFTTNFDLVDTSGCPDPSVVVGGYEFQPTVGVYKSESTRNGVTDMSAMEAWIIIKPSIQQDPFIDPPSNVDFTAPIPCPEEDLLPYWDTKRDYYPTFQSSDKQSISTRAHMVACTNAFFATQFRRFGFSILLCGSRARFVYWDRSGAVVSRRFDYTSNFIPLAEFLWRLNRASPGNRGVDVSVVPISLPESQDRTVREQLGIGSSSPLYGYMVPVDTALQKPKDAEGRPLTTHHFYVGPRPAPKQCSLLEQRTHSFHVWDVAQKRVVFFKETWRVHSRGTSTESEVYRKLHSRRIRNIPTFEHGGDMSALGTKTITHLFSEAWWCCTPNHKAHLPLVQHRIILRGVERNLSTFKTPKEFLTVFKDALTAHQEAYEYLGFLHRNISMENIGITGEGRGLLMGWECCSSKSGEEWHVQHFYVYGTLPFMSGALLDQGTQPKHVLADDLESFLHVIMYTMVRYLPSATNVEDRNTLLQIFDEEYVIDERGRAIGGSRK</sequence>
<organism evidence="2 3">
    <name type="scientific">Suillus subaureus</name>
    <dbReference type="NCBI Taxonomy" id="48587"/>
    <lineage>
        <taxon>Eukaryota</taxon>
        <taxon>Fungi</taxon>
        <taxon>Dikarya</taxon>
        <taxon>Basidiomycota</taxon>
        <taxon>Agaricomycotina</taxon>
        <taxon>Agaricomycetes</taxon>
        <taxon>Agaricomycetidae</taxon>
        <taxon>Boletales</taxon>
        <taxon>Suillineae</taxon>
        <taxon>Suillaceae</taxon>
        <taxon>Suillus</taxon>
    </lineage>
</organism>
<dbReference type="PANTHER" id="PTHR38248">
    <property type="entry name" value="FUNK1 6"/>
    <property type="match status" value="1"/>
</dbReference>
<dbReference type="InterPro" id="IPR011009">
    <property type="entry name" value="Kinase-like_dom_sf"/>
</dbReference>
<dbReference type="PANTHER" id="PTHR38248:SF2">
    <property type="entry name" value="FUNK1 11"/>
    <property type="match status" value="1"/>
</dbReference>
<dbReference type="EMBL" id="JABBWG010000008">
    <property type="protein sequence ID" value="KAG1820428.1"/>
    <property type="molecule type" value="Genomic_DNA"/>
</dbReference>
<dbReference type="Gene3D" id="1.10.510.10">
    <property type="entry name" value="Transferase(Phosphotransferase) domain 1"/>
    <property type="match status" value="1"/>
</dbReference>
<feature type="non-terminal residue" evidence="2">
    <location>
        <position position="497"/>
    </location>
</feature>
<evidence type="ECO:0000259" key="1">
    <source>
        <dbReference type="Pfam" id="PF17667"/>
    </source>
</evidence>
<keyword evidence="3" id="KW-1185">Reference proteome</keyword>
<protein>
    <recommendedName>
        <fullName evidence="1">Fungal-type protein kinase domain-containing protein</fullName>
    </recommendedName>
</protein>
<dbReference type="SUPFAM" id="SSF56112">
    <property type="entry name" value="Protein kinase-like (PK-like)"/>
    <property type="match status" value="1"/>
</dbReference>
<evidence type="ECO:0000313" key="3">
    <source>
        <dbReference type="Proteomes" id="UP000807769"/>
    </source>
</evidence>
<feature type="non-terminal residue" evidence="2">
    <location>
        <position position="1"/>
    </location>
</feature>
<dbReference type="InterPro" id="IPR040976">
    <property type="entry name" value="Pkinase_fungal"/>
</dbReference>
<gene>
    <name evidence="2" type="ORF">BJ212DRAFT_1211391</name>
</gene>
<dbReference type="OrthoDB" id="2881271at2759"/>
<feature type="domain" description="Fungal-type protein kinase" evidence="1">
    <location>
        <begin position="106"/>
        <end position="458"/>
    </location>
</feature>
<dbReference type="GeneID" id="64623252"/>
<proteinExistence type="predicted"/>
<dbReference type="AlphaFoldDB" id="A0A9P7JG67"/>
<dbReference type="RefSeq" id="XP_041195699.1">
    <property type="nucleotide sequence ID" value="XM_041329235.1"/>
</dbReference>
<dbReference type="Pfam" id="PF17667">
    <property type="entry name" value="Pkinase_fungal"/>
    <property type="match status" value="1"/>
</dbReference>
<comment type="caution">
    <text evidence="2">The sequence shown here is derived from an EMBL/GenBank/DDBJ whole genome shotgun (WGS) entry which is preliminary data.</text>
</comment>
<evidence type="ECO:0000313" key="2">
    <source>
        <dbReference type="EMBL" id="KAG1820428.1"/>
    </source>
</evidence>
<dbReference type="Proteomes" id="UP000807769">
    <property type="component" value="Unassembled WGS sequence"/>
</dbReference>